<dbReference type="GeneID" id="37021089"/>
<evidence type="ECO:0000256" key="7">
    <source>
        <dbReference type="ARBA" id="ARBA00023136"/>
    </source>
</evidence>
<keyword evidence="7 9" id="KW-0472">Membrane</keyword>
<organism evidence="10 11">
    <name type="scientific">Meira miltonrushii</name>
    <dbReference type="NCBI Taxonomy" id="1280837"/>
    <lineage>
        <taxon>Eukaryota</taxon>
        <taxon>Fungi</taxon>
        <taxon>Dikarya</taxon>
        <taxon>Basidiomycota</taxon>
        <taxon>Ustilaginomycotina</taxon>
        <taxon>Exobasidiomycetes</taxon>
        <taxon>Exobasidiales</taxon>
        <taxon>Brachybasidiaceae</taxon>
        <taxon>Meira</taxon>
    </lineage>
</organism>
<evidence type="ECO:0000256" key="2">
    <source>
        <dbReference type="ARBA" id="ARBA00004687"/>
    </source>
</evidence>
<evidence type="ECO:0000256" key="8">
    <source>
        <dbReference type="SAM" id="MobiDB-lite"/>
    </source>
</evidence>
<dbReference type="Proteomes" id="UP000245771">
    <property type="component" value="Unassembled WGS sequence"/>
</dbReference>
<feature type="region of interest" description="Disordered" evidence="8">
    <location>
        <begin position="1"/>
        <end position="34"/>
    </location>
</feature>
<keyword evidence="3" id="KW-0337">GPI-anchor biosynthesis</keyword>
<evidence type="ECO:0000256" key="1">
    <source>
        <dbReference type="ARBA" id="ARBA00004477"/>
    </source>
</evidence>
<evidence type="ECO:0000256" key="4">
    <source>
        <dbReference type="ARBA" id="ARBA00022692"/>
    </source>
</evidence>
<dbReference type="OrthoDB" id="17366at2759"/>
<feature type="transmembrane region" description="Helical" evidence="9">
    <location>
        <begin position="190"/>
        <end position="211"/>
    </location>
</feature>
<dbReference type="RefSeq" id="XP_025354739.1">
    <property type="nucleotide sequence ID" value="XM_025499308.1"/>
</dbReference>
<dbReference type="AlphaFoldDB" id="A0A316VA38"/>
<sequence>MSKITGSSSGAGGSQTIDQAKGANPQNGSIKGPPLGSSSHTLQLLVMLTLNSILIFLCLIVLPAHMLWREASKQNLALKNNEDSITVSPLAKQAYDSSLENVNSARQNLITAFKLLFSTPNSDSTAIKWIKRGNRSTLAALILSQSWFVARFKGWWDEAEAMERGDREEVMKRRRIGIGKQMEHVTMTSFVLPLIAIVIYAVLVLCGAPFLKSHLDTLFLSGFLALLALLPAIHVLGTDEQEWIKAFSFSSTISETTKAAPRFKILVRTTTCTLLGALIGSSGVLLDWDKAWQAYPVPSVLGASIGLLVGNVLAGLTYLMSTQSRSAGPRVERKGGSILSTASKKKKKR</sequence>
<dbReference type="UniPathway" id="UPA00196"/>
<keyword evidence="6 9" id="KW-1133">Transmembrane helix</keyword>
<gene>
    <name evidence="10" type="ORF">FA14DRAFT_161818</name>
</gene>
<feature type="transmembrane region" description="Helical" evidence="9">
    <location>
        <begin position="44"/>
        <end position="68"/>
    </location>
</feature>
<protein>
    <submittedName>
        <fullName evidence="10">Uncharacterized protein</fullName>
    </submittedName>
</protein>
<dbReference type="GO" id="GO:0005789">
    <property type="term" value="C:endoplasmic reticulum membrane"/>
    <property type="evidence" value="ECO:0007669"/>
    <property type="project" value="UniProtKB-SubCell"/>
</dbReference>
<comment type="subcellular location">
    <subcellularLocation>
        <location evidence="1">Endoplasmic reticulum membrane</location>
        <topology evidence="1">Multi-pass membrane protein</topology>
    </subcellularLocation>
</comment>
<dbReference type="InterPro" id="IPR009580">
    <property type="entry name" value="GPI_biosynthesis_protein_Pig-F"/>
</dbReference>
<evidence type="ECO:0000313" key="10">
    <source>
        <dbReference type="EMBL" id="PWN34437.1"/>
    </source>
</evidence>
<keyword evidence="5" id="KW-0256">Endoplasmic reticulum</keyword>
<dbReference type="Pfam" id="PF06699">
    <property type="entry name" value="PIG-F"/>
    <property type="match status" value="1"/>
</dbReference>
<keyword evidence="4 9" id="KW-0812">Transmembrane</keyword>
<name>A0A316VA38_9BASI</name>
<accession>A0A316VA38</accession>
<dbReference type="InParanoid" id="A0A316VA38"/>
<evidence type="ECO:0000256" key="9">
    <source>
        <dbReference type="SAM" id="Phobius"/>
    </source>
</evidence>
<evidence type="ECO:0000256" key="3">
    <source>
        <dbReference type="ARBA" id="ARBA00022502"/>
    </source>
</evidence>
<keyword evidence="11" id="KW-1185">Reference proteome</keyword>
<evidence type="ECO:0000256" key="5">
    <source>
        <dbReference type="ARBA" id="ARBA00022824"/>
    </source>
</evidence>
<feature type="transmembrane region" description="Helical" evidence="9">
    <location>
        <begin position="265"/>
        <end position="288"/>
    </location>
</feature>
<dbReference type="STRING" id="1280837.A0A316VA38"/>
<reference evidence="10 11" key="1">
    <citation type="journal article" date="2018" name="Mol. Biol. Evol.">
        <title>Broad Genomic Sampling Reveals a Smut Pathogenic Ancestry of the Fungal Clade Ustilaginomycotina.</title>
        <authorList>
            <person name="Kijpornyongpan T."/>
            <person name="Mondo S.J."/>
            <person name="Barry K."/>
            <person name="Sandor L."/>
            <person name="Lee J."/>
            <person name="Lipzen A."/>
            <person name="Pangilinan J."/>
            <person name="LaButti K."/>
            <person name="Hainaut M."/>
            <person name="Henrissat B."/>
            <person name="Grigoriev I.V."/>
            <person name="Spatafora J.W."/>
            <person name="Aime M.C."/>
        </authorList>
    </citation>
    <scope>NUCLEOTIDE SEQUENCE [LARGE SCALE GENOMIC DNA]</scope>
    <source>
        <strain evidence="10 11">MCA 3882</strain>
    </source>
</reference>
<dbReference type="GO" id="GO:0006506">
    <property type="term" value="P:GPI anchor biosynthetic process"/>
    <property type="evidence" value="ECO:0007669"/>
    <property type="project" value="UniProtKB-UniPathway"/>
</dbReference>
<evidence type="ECO:0000313" key="11">
    <source>
        <dbReference type="Proteomes" id="UP000245771"/>
    </source>
</evidence>
<feature type="transmembrane region" description="Helical" evidence="9">
    <location>
        <begin position="300"/>
        <end position="320"/>
    </location>
</feature>
<comment type="pathway">
    <text evidence="2">Glycolipid biosynthesis; glycosylphosphatidylinositol-anchor biosynthesis.</text>
</comment>
<feature type="transmembrane region" description="Helical" evidence="9">
    <location>
        <begin position="217"/>
        <end position="237"/>
    </location>
</feature>
<dbReference type="EMBL" id="KZ819604">
    <property type="protein sequence ID" value="PWN34437.1"/>
    <property type="molecule type" value="Genomic_DNA"/>
</dbReference>
<feature type="region of interest" description="Disordered" evidence="8">
    <location>
        <begin position="327"/>
        <end position="349"/>
    </location>
</feature>
<evidence type="ECO:0000256" key="6">
    <source>
        <dbReference type="ARBA" id="ARBA00022989"/>
    </source>
</evidence>
<proteinExistence type="predicted"/>